<protein>
    <recommendedName>
        <fullName evidence="1 2">chorismate mutase</fullName>
        <ecNumber evidence="1 2">5.4.99.5</ecNumber>
    </recommendedName>
</protein>
<reference evidence="4" key="1">
    <citation type="journal article" date="2019" name="Int. J. Syst. Evol. Microbiol.">
        <title>The Global Catalogue of Microorganisms (GCM) 10K type strain sequencing project: providing services to taxonomists for standard genome sequencing and annotation.</title>
        <authorList>
            <consortium name="The Broad Institute Genomics Platform"/>
            <consortium name="The Broad Institute Genome Sequencing Center for Infectious Disease"/>
            <person name="Wu L."/>
            <person name="Ma J."/>
        </authorList>
    </citation>
    <scope>NUCLEOTIDE SEQUENCE [LARGE SCALE GENOMIC DNA]</scope>
    <source>
        <strain evidence="4">WYCCWR 12678</strain>
    </source>
</reference>
<dbReference type="Pfam" id="PF07736">
    <property type="entry name" value="CM_1"/>
    <property type="match status" value="1"/>
</dbReference>
<dbReference type="Proteomes" id="UP001596002">
    <property type="component" value="Unassembled WGS sequence"/>
</dbReference>
<dbReference type="RefSeq" id="WP_380026888.1">
    <property type="nucleotide sequence ID" value="NZ_JBHSHC010000112.1"/>
</dbReference>
<keyword evidence="4" id="KW-1185">Reference proteome</keyword>
<dbReference type="EMBL" id="JBHSHC010000112">
    <property type="protein sequence ID" value="MFC4768935.1"/>
    <property type="molecule type" value="Genomic_DNA"/>
</dbReference>
<dbReference type="Gene3D" id="3.30.1330.40">
    <property type="entry name" value="RutC-like"/>
    <property type="match status" value="1"/>
</dbReference>
<dbReference type="InterPro" id="IPR035959">
    <property type="entry name" value="RutC-like_sf"/>
</dbReference>
<dbReference type="SUPFAM" id="SSF55298">
    <property type="entry name" value="YjgF-like"/>
    <property type="match status" value="1"/>
</dbReference>
<accession>A0ABV9Q8G8</accession>
<dbReference type="GO" id="GO:0004106">
    <property type="term" value="F:chorismate mutase activity"/>
    <property type="evidence" value="ECO:0007669"/>
    <property type="project" value="UniProtKB-EC"/>
</dbReference>
<dbReference type="PANTHER" id="PTHR21164:SF0">
    <property type="entry name" value="CHORISMATE MUTASE AROH"/>
    <property type="match status" value="1"/>
</dbReference>
<dbReference type="EC" id="5.4.99.5" evidence="1 2"/>
<dbReference type="PIRSF" id="PIRSF005965">
    <property type="entry name" value="Chor_mut_AroH"/>
    <property type="match status" value="1"/>
</dbReference>
<comment type="caution">
    <text evidence="3">The sequence shown here is derived from an EMBL/GenBank/DDBJ whole genome shotgun (WGS) entry which is preliminary data.</text>
</comment>
<dbReference type="CDD" id="cd02185">
    <property type="entry name" value="AroH"/>
    <property type="match status" value="1"/>
</dbReference>
<name>A0ABV9Q8G8_9BACL</name>
<keyword evidence="2" id="KW-0057">Aromatic amino acid biosynthesis</keyword>
<proteinExistence type="predicted"/>
<dbReference type="InterPro" id="IPR008243">
    <property type="entry name" value="Chorismate_mutase_AroH"/>
</dbReference>
<comment type="catalytic activity">
    <reaction evidence="2">
        <text>chorismate = prephenate</text>
        <dbReference type="Rhea" id="RHEA:13897"/>
        <dbReference type="ChEBI" id="CHEBI:29748"/>
        <dbReference type="ChEBI" id="CHEBI:29934"/>
        <dbReference type="EC" id="5.4.99.5"/>
    </reaction>
</comment>
<evidence type="ECO:0000256" key="1">
    <source>
        <dbReference type="NCBIfam" id="TIGR01796"/>
    </source>
</evidence>
<evidence type="ECO:0000256" key="2">
    <source>
        <dbReference type="PROSITE-ProRule" id="PRU00514"/>
    </source>
</evidence>
<dbReference type="NCBIfam" id="TIGR01796">
    <property type="entry name" value="CM_mono_aroH"/>
    <property type="match status" value="1"/>
</dbReference>
<evidence type="ECO:0000313" key="4">
    <source>
        <dbReference type="Proteomes" id="UP001596002"/>
    </source>
</evidence>
<evidence type="ECO:0000313" key="3">
    <source>
        <dbReference type="EMBL" id="MFC4768935.1"/>
    </source>
</evidence>
<sequence>MIRGIRGATTVEENTEAAIFQATRELLNEIISVNQFQAEDIASVIATVTEDLDAAFPAMAIRSIPGWELVPMMCAREIPVPGSVTKCIRVMLHVNTNTPQKDIKHVYLGRAASLRPDLTHNK</sequence>
<keyword evidence="2 3" id="KW-0413">Isomerase</keyword>
<keyword evidence="2" id="KW-0028">Amino-acid biosynthesis</keyword>
<organism evidence="3 4">
    <name type="scientific">Effusibacillus consociatus</name>
    <dbReference type="NCBI Taxonomy" id="1117041"/>
    <lineage>
        <taxon>Bacteria</taxon>
        <taxon>Bacillati</taxon>
        <taxon>Bacillota</taxon>
        <taxon>Bacilli</taxon>
        <taxon>Bacillales</taxon>
        <taxon>Alicyclobacillaceae</taxon>
        <taxon>Effusibacillus</taxon>
    </lineage>
</organism>
<dbReference type="PROSITE" id="PS51167">
    <property type="entry name" value="CHORISMATE_MUT_1"/>
    <property type="match status" value="1"/>
</dbReference>
<dbReference type="PANTHER" id="PTHR21164">
    <property type="entry name" value="CHORISMATE MUTASE"/>
    <property type="match status" value="1"/>
</dbReference>
<gene>
    <name evidence="3" type="primary">aroH</name>
    <name evidence="3" type="ORF">ACFO8Q_16475</name>
</gene>